<reference evidence="3 4" key="1">
    <citation type="journal article" date="2012" name="J. Bacteriol.">
        <title>Genome sequence of "Candidatus Nitrosopumilus salaria" BD31, an ammonia-oxidizing archaeon from the San Francisco Bay estuary.</title>
        <authorList>
            <person name="Mosier A.C."/>
            <person name="Allen E.E."/>
            <person name="Kim M."/>
            <person name="Ferriera S."/>
            <person name="Francis C.A."/>
        </authorList>
    </citation>
    <scope>NUCLEOTIDE SEQUENCE [LARGE SCALE GENOMIC DNA]</scope>
    <source>
        <strain evidence="3 4">BD31</strain>
    </source>
</reference>
<feature type="domain" description="HFX-2341-like N-terminal" evidence="1">
    <location>
        <begin position="15"/>
        <end position="138"/>
    </location>
</feature>
<feature type="domain" description="DUF6293" evidence="2">
    <location>
        <begin position="157"/>
        <end position="252"/>
    </location>
</feature>
<evidence type="ECO:0000313" key="3">
    <source>
        <dbReference type="EMBL" id="EIJ65009.1"/>
    </source>
</evidence>
<dbReference type="Proteomes" id="UP000003423">
    <property type="component" value="Unassembled WGS sequence"/>
</dbReference>
<protein>
    <submittedName>
        <fullName evidence="3">Uncharacterized protein</fullName>
    </submittedName>
</protein>
<organism evidence="3 4">
    <name type="scientific">Candidatus Nitrosopumilus salarius BD31</name>
    <dbReference type="NCBI Taxonomy" id="859350"/>
    <lineage>
        <taxon>Archaea</taxon>
        <taxon>Nitrososphaerota</taxon>
        <taxon>Nitrososphaeria</taxon>
        <taxon>Nitrosopumilales</taxon>
        <taxon>Nitrosopumilaceae</taxon>
        <taxon>Nitrosopumilus</taxon>
    </lineage>
</organism>
<dbReference type="AlphaFoldDB" id="I3CZW6"/>
<name>I3CZW6_9ARCH</name>
<proteinExistence type="predicted"/>
<evidence type="ECO:0000313" key="4">
    <source>
        <dbReference type="Proteomes" id="UP000003423"/>
    </source>
</evidence>
<dbReference type="Pfam" id="PF22665">
    <property type="entry name" value="WHD_DUF6293"/>
    <property type="match status" value="1"/>
</dbReference>
<dbReference type="PATRIC" id="fig|859350.6.peg.1908"/>
<dbReference type="InterPro" id="IPR054162">
    <property type="entry name" value="DUF6293_C"/>
</dbReference>
<gene>
    <name evidence="3" type="ORF">BD31_I0771</name>
</gene>
<keyword evidence="4" id="KW-1185">Reference proteome</keyword>
<dbReference type="EMBL" id="AEXL02000161">
    <property type="protein sequence ID" value="EIJ65009.1"/>
    <property type="molecule type" value="Genomic_DNA"/>
</dbReference>
<evidence type="ECO:0000259" key="1">
    <source>
        <dbReference type="Pfam" id="PF19810"/>
    </source>
</evidence>
<comment type="caution">
    <text evidence="3">The sequence shown here is derived from an EMBL/GenBank/DDBJ whole genome shotgun (WGS) entry which is preliminary data.</text>
</comment>
<dbReference type="InterPro" id="IPR046260">
    <property type="entry name" value="HFX_2341-like_N"/>
</dbReference>
<accession>I3CZW6</accession>
<sequence length="254" mass="28787">MHTVDTIMAKIAKLRVHIAPVGYEIDRVVMPAKQERADRVWLLVHENKSDDKAIPFVAKIIKQLEKLRIETIEESHDRQDLFKIIRAVKNILEKEKGNEIYVNLASGSKIQAIGTMMACMMFNDDSNVHPFYVEAANYPGFDAKQSLSTGIKEIVDVPPYSIKTPDQKLIDALQIIVQHKGKLTKKEMAVLSENKELIIINAKEKNHSMARFASLDKNIIQPLEEWGFISVEKVGRNRVIKITPEGSNAAEFLI</sequence>
<dbReference type="Gene3D" id="3.40.50.11700">
    <property type="match status" value="1"/>
</dbReference>
<dbReference type="Pfam" id="PF19810">
    <property type="entry name" value="HFX_2341_N"/>
    <property type="match status" value="1"/>
</dbReference>
<evidence type="ECO:0000259" key="2">
    <source>
        <dbReference type="Pfam" id="PF22665"/>
    </source>
</evidence>